<evidence type="ECO:0000313" key="3">
    <source>
        <dbReference type="EMBL" id="QDU58330.1"/>
    </source>
</evidence>
<evidence type="ECO:0008006" key="5">
    <source>
        <dbReference type="Google" id="ProtNLM"/>
    </source>
</evidence>
<keyword evidence="4" id="KW-1185">Reference proteome</keyword>
<dbReference type="AlphaFoldDB" id="A0A518AUD1"/>
<proteinExistence type="predicted"/>
<feature type="chain" id="PRO_5021866358" description="LamG-like jellyroll fold domain-containing protein" evidence="2">
    <location>
        <begin position="19"/>
        <end position="291"/>
    </location>
</feature>
<dbReference type="RefSeq" id="WP_145250117.1">
    <property type="nucleotide sequence ID" value="NZ_CP036278.1"/>
</dbReference>
<keyword evidence="2" id="KW-0732">Signal</keyword>
<evidence type="ECO:0000256" key="2">
    <source>
        <dbReference type="SAM" id="SignalP"/>
    </source>
</evidence>
<feature type="compositionally biased region" description="Basic residues" evidence="1">
    <location>
        <begin position="278"/>
        <end position="291"/>
    </location>
</feature>
<dbReference type="KEGG" id="amuc:Pan181_45640"/>
<feature type="signal peptide" evidence="2">
    <location>
        <begin position="1"/>
        <end position="18"/>
    </location>
</feature>
<accession>A0A518AUD1</accession>
<feature type="region of interest" description="Disordered" evidence="1">
    <location>
        <begin position="235"/>
        <end position="291"/>
    </location>
</feature>
<evidence type="ECO:0000313" key="4">
    <source>
        <dbReference type="Proteomes" id="UP000315750"/>
    </source>
</evidence>
<name>A0A518AUD1_9BACT</name>
<dbReference type="EMBL" id="CP036278">
    <property type="protein sequence ID" value="QDU58330.1"/>
    <property type="molecule type" value="Genomic_DNA"/>
</dbReference>
<protein>
    <recommendedName>
        <fullName evidence="5">LamG-like jellyroll fold domain-containing protein</fullName>
    </recommendedName>
</protein>
<organism evidence="3 4">
    <name type="scientific">Aeoliella mucimassa</name>
    <dbReference type="NCBI Taxonomy" id="2527972"/>
    <lineage>
        <taxon>Bacteria</taxon>
        <taxon>Pseudomonadati</taxon>
        <taxon>Planctomycetota</taxon>
        <taxon>Planctomycetia</taxon>
        <taxon>Pirellulales</taxon>
        <taxon>Lacipirellulaceae</taxon>
        <taxon>Aeoliella</taxon>
    </lineage>
</organism>
<dbReference type="Proteomes" id="UP000315750">
    <property type="component" value="Chromosome"/>
</dbReference>
<sequence length="291" mass="30913" precursor="true">MRALLCTLCVLSASVGFANEYDDVAATALARADMIAVPPGATVIGDQPNIDDSDTIQWDGGLSFSGNTVLDWPQTFNDGLGFVLVRFKANTEQPEGWSSNIRCVLDMTTGGSQPVGIFLSVNPNGNNGIAKGNLVMWRRSDDQSSWITADLGPCTDGEFHTVMLGCAPDPEGGYGVFANHENEGLWYMTMGAPVPGLMEVGGDSSHVSRFFGGVISDVLVSRVIPPLETSNQLFDGPETFVGSFGEGGRQSGFPAWETSETRRTGGHRGAAVGPSKVGKTKGYRIQRGGRR</sequence>
<reference evidence="3 4" key="1">
    <citation type="submission" date="2019-02" db="EMBL/GenBank/DDBJ databases">
        <title>Deep-cultivation of Planctomycetes and their phenomic and genomic characterization uncovers novel biology.</title>
        <authorList>
            <person name="Wiegand S."/>
            <person name="Jogler M."/>
            <person name="Boedeker C."/>
            <person name="Pinto D."/>
            <person name="Vollmers J."/>
            <person name="Rivas-Marin E."/>
            <person name="Kohn T."/>
            <person name="Peeters S.H."/>
            <person name="Heuer A."/>
            <person name="Rast P."/>
            <person name="Oberbeckmann S."/>
            <person name="Bunk B."/>
            <person name="Jeske O."/>
            <person name="Meyerdierks A."/>
            <person name="Storesund J.E."/>
            <person name="Kallscheuer N."/>
            <person name="Luecker S."/>
            <person name="Lage O.M."/>
            <person name="Pohl T."/>
            <person name="Merkel B.J."/>
            <person name="Hornburger P."/>
            <person name="Mueller R.-W."/>
            <person name="Bruemmer F."/>
            <person name="Labrenz M."/>
            <person name="Spormann A.M."/>
            <person name="Op den Camp H."/>
            <person name="Overmann J."/>
            <person name="Amann R."/>
            <person name="Jetten M.S.M."/>
            <person name="Mascher T."/>
            <person name="Medema M.H."/>
            <person name="Devos D.P."/>
            <person name="Kaster A.-K."/>
            <person name="Ovreas L."/>
            <person name="Rohde M."/>
            <person name="Galperin M.Y."/>
            <person name="Jogler C."/>
        </authorList>
    </citation>
    <scope>NUCLEOTIDE SEQUENCE [LARGE SCALE GENOMIC DNA]</scope>
    <source>
        <strain evidence="3 4">Pan181</strain>
    </source>
</reference>
<evidence type="ECO:0000256" key="1">
    <source>
        <dbReference type="SAM" id="MobiDB-lite"/>
    </source>
</evidence>
<gene>
    <name evidence="3" type="ORF">Pan181_45640</name>
</gene>